<name>W6QFR1_PENRF</name>
<dbReference type="EMBL" id="HG792017">
    <property type="protein sequence ID" value="CDM34786.1"/>
    <property type="molecule type" value="Genomic_DNA"/>
</dbReference>
<keyword evidence="2" id="KW-1185">Reference proteome</keyword>
<evidence type="ECO:0000313" key="1">
    <source>
        <dbReference type="EMBL" id="CDM34786.1"/>
    </source>
</evidence>
<gene>
    <name evidence="1" type="ORF">PROQFM164_S03g001513</name>
</gene>
<proteinExistence type="predicted"/>
<accession>W6QFR1</accession>
<evidence type="ECO:0000313" key="2">
    <source>
        <dbReference type="Proteomes" id="UP000030686"/>
    </source>
</evidence>
<sequence>MLRKLWNFRDNGYDFSPTLLLPSRFPPPSSCKAAESRYLIYKDAVVDHFNILLSSLEGSTTKTPLRDALESCLPSFSNLRMAGLRNYHGHQEDETKRFPRIMRGIGSLRTQLGFNLVYPSSLTRGADKCARSSSFRGSLFQSYVFSTLLATLGTTHTRIERLETSGGMMVDDELDLTPAEEEALTPILQRLQHLSVRISSAHTQDSERQHLREDKEEVAFLLQESVVWQERKNLPEREKKRLLPLFVQAAPSLESLDLTMHLAGINPSLFCRQKAGLDLTDAHLDWISQQFKFSRLSVLSLS</sequence>
<dbReference type="OrthoDB" id="5279008at2759"/>
<reference evidence="1" key="1">
    <citation type="journal article" date="2014" name="Nat. Commun.">
        <title>Multiple recent horizontal transfers of a large genomic region in cheese making fungi.</title>
        <authorList>
            <person name="Cheeseman K."/>
            <person name="Ropars J."/>
            <person name="Renault P."/>
            <person name="Dupont J."/>
            <person name="Gouzy J."/>
            <person name="Branca A."/>
            <person name="Abraham A.L."/>
            <person name="Ceppi M."/>
            <person name="Conseiller E."/>
            <person name="Debuchy R."/>
            <person name="Malagnac F."/>
            <person name="Goarin A."/>
            <person name="Silar P."/>
            <person name="Lacoste S."/>
            <person name="Sallet E."/>
            <person name="Bensimon A."/>
            <person name="Giraud T."/>
            <person name="Brygoo Y."/>
        </authorList>
    </citation>
    <scope>NUCLEOTIDE SEQUENCE [LARGE SCALE GENOMIC DNA]</scope>
    <source>
        <strain evidence="1">FM164</strain>
    </source>
</reference>
<organism evidence="1 2">
    <name type="scientific">Penicillium roqueforti (strain FM164)</name>
    <dbReference type="NCBI Taxonomy" id="1365484"/>
    <lineage>
        <taxon>Eukaryota</taxon>
        <taxon>Fungi</taxon>
        <taxon>Dikarya</taxon>
        <taxon>Ascomycota</taxon>
        <taxon>Pezizomycotina</taxon>
        <taxon>Eurotiomycetes</taxon>
        <taxon>Eurotiomycetidae</taxon>
        <taxon>Eurotiales</taxon>
        <taxon>Aspergillaceae</taxon>
        <taxon>Penicillium</taxon>
    </lineage>
</organism>
<dbReference type="Proteomes" id="UP000030686">
    <property type="component" value="Unassembled WGS sequence"/>
</dbReference>
<protein>
    <submittedName>
        <fullName evidence="1">Genomic scaffold, ProqFM164S03</fullName>
    </submittedName>
</protein>
<dbReference type="AlphaFoldDB" id="W6QFR1"/>